<feature type="transmembrane region" description="Helical" evidence="6">
    <location>
        <begin position="124"/>
        <end position="148"/>
    </location>
</feature>
<evidence type="ECO:0000256" key="5">
    <source>
        <dbReference type="ARBA" id="ARBA00038359"/>
    </source>
</evidence>
<proteinExistence type="inferred from homology"/>
<dbReference type="Proteomes" id="UP000664521">
    <property type="component" value="Unassembled WGS sequence"/>
</dbReference>
<keyword evidence="4 6" id="KW-0472">Membrane</keyword>
<dbReference type="InterPro" id="IPR049326">
    <property type="entry name" value="Rhodopsin_dom_fungi"/>
</dbReference>
<dbReference type="PANTHER" id="PTHR33048">
    <property type="entry name" value="PTH11-LIKE INTEGRAL MEMBRANE PROTEIN (AFU_ORTHOLOGUE AFUA_5G11245)"/>
    <property type="match status" value="1"/>
</dbReference>
<evidence type="ECO:0000256" key="6">
    <source>
        <dbReference type="SAM" id="Phobius"/>
    </source>
</evidence>
<evidence type="ECO:0000256" key="4">
    <source>
        <dbReference type="ARBA" id="ARBA00023136"/>
    </source>
</evidence>
<feature type="domain" description="Rhodopsin" evidence="7">
    <location>
        <begin position="26"/>
        <end position="203"/>
    </location>
</feature>
<feature type="transmembrane region" description="Helical" evidence="6">
    <location>
        <begin position="49"/>
        <end position="70"/>
    </location>
</feature>
<dbReference type="AlphaFoldDB" id="A0A8H3IB91"/>
<dbReference type="GO" id="GO:0016020">
    <property type="term" value="C:membrane"/>
    <property type="evidence" value="ECO:0007669"/>
    <property type="project" value="UniProtKB-SubCell"/>
</dbReference>
<sequence>MSSTSPEGIYVSSTLLPTLGAVVVGLRFYARRKNNLVLQFDDWAQLPALALFVGMAITALIGVTHEAFGYPSPSGPYTLTASSIILCEKLIYALQMLQILDLALIKIAALSFFRRVFCICRPSLLNSIIWGLIFLIIAWAIAFITFYASACGNHPNAAWGGQMEGNVSFARYCLITEPVMQAYAITDFFFDFLVLLVPIPSVAPYIPHSKDRNADNCAKIWTLKTSLARKISITSVFMLALVGLGASLARLVMFFRLTSGAAGNFANDTQIQNTQAVWVSMLETGLALIAVNLPSIWGLVSHSSITSFLGSLKGLFSLRSTKHARDDISRRYVGLDDDEWRIRKSSSDQASQDIRLVENERTDSLTMRNDLESCYQSEPVNDHRRLNEDGIEVRMSITQTETHDHTLTKT</sequence>
<protein>
    <recommendedName>
        <fullName evidence="7">Rhodopsin domain-containing protein</fullName>
    </recommendedName>
</protein>
<comment type="subcellular location">
    <subcellularLocation>
        <location evidence="1">Membrane</location>
        <topology evidence="1">Multi-pass membrane protein</topology>
    </subcellularLocation>
</comment>
<keyword evidence="9" id="KW-1185">Reference proteome</keyword>
<feature type="transmembrane region" description="Helical" evidence="6">
    <location>
        <begin position="12"/>
        <end position="29"/>
    </location>
</feature>
<evidence type="ECO:0000313" key="8">
    <source>
        <dbReference type="EMBL" id="CAF9914365.1"/>
    </source>
</evidence>
<evidence type="ECO:0000256" key="3">
    <source>
        <dbReference type="ARBA" id="ARBA00022989"/>
    </source>
</evidence>
<gene>
    <name evidence="8" type="ORF">HETSPECPRED_001962</name>
</gene>
<dbReference type="OrthoDB" id="5393606at2759"/>
<keyword evidence="3 6" id="KW-1133">Transmembrane helix</keyword>
<comment type="caution">
    <text evidence="8">The sequence shown here is derived from an EMBL/GenBank/DDBJ whole genome shotgun (WGS) entry which is preliminary data.</text>
</comment>
<reference evidence="8" key="1">
    <citation type="submission" date="2021-03" db="EMBL/GenBank/DDBJ databases">
        <authorList>
            <person name="Tagirdzhanova G."/>
        </authorList>
    </citation>
    <scope>NUCLEOTIDE SEQUENCE</scope>
</reference>
<dbReference type="Pfam" id="PF20684">
    <property type="entry name" value="Fung_rhodopsin"/>
    <property type="match status" value="2"/>
</dbReference>
<comment type="similarity">
    <text evidence="5">Belongs to the SAT4 family.</text>
</comment>
<name>A0A8H3IB91_9LECA</name>
<evidence type="ECO:0000256" key="1">
    <source>
        <dbReference type="ARBA" id="ARBA00004141"/>
    </source>
</evidence>
<evidence type="ECO:0000313" key="9">
    <source>
        <dbReference type="Proteomes" id="UP000664521"/>
    </source>
</evidence>
<evidence type="ECO:0000256" key="2">
    <source>
        <dbReference type="ARBA" id="ARBA00022692"/>
    </source>
</evidence>
<feature type="transmembrane region" description="Helical" evidence="6">
    <location>
        <begin position="90"/>
        <end position="112"/>
    </location>
</feature>
<organism evidence="8 9">
    <name type="scientific">Heterodermia speciosa</name>
    <dbReference type="NCBI Taxonomy" id="116794"/>
    <lineage>
        <taxon>Eukaryota</taxon>
        <taxon>Fungi</taxon>
        <taxon>Dikarya</taxon>
        <taxon>Ascomycota</taxon>
        <taxon>Pezizomycotina</taxon>
        <taxon>Lecanoromycetes</taxon>
        <taxon>OSLEUM clade</taxon>
        <taxon>Lecanoromycetidae</taxon>
        <taxon>Caliciales</taxon>
        <taxon>Physciaceae</taxon>
        <taxon>Heterodermia</taxon>
    </lineage>
</organism>
<evidence type="ECO:0000259" key="7">
    <source>
        <dbReference type="Pfam" id="PF20684"/>
    </source>
</evidence>
<dbReference type="PANTHER" id="PTHR33048:SF157">
    <property type="entry name" value="INTEGRAL MEMBRANE PROTEIN"/>
    <property type="match status" value="1"/>
</dbReference>
<feature type="transmembrane region" description="Helical" evidence="6">
    <location>
        <begin position="227"/>
        <end position="249"/>
    </location>
</feature>
<dbReference type="InterPro" id="IPR052337">
    <property type="entry name" value="SAT4-like"/>
</dbReference>
<feature type="domain" description="Rhodopsin" evidence="7">
    <location>
        <begin position="219"/>
        <end position="301"/>
    </location>
</feature>
<accession>A0A8H3IB91</accession>
<dbReference type="EMBL" id="CAJPDS010000014">
    <property type="protein sequence ID" value="CAF9914365.1"/>
    <property type="molecule type" value="Genomic_DNA"/>
</dbReference>
<keyword evidence="2 6" id="KW-0812">Transmembrane</keyword>
<feature type="transmembrane region" description="Helical" evidence="6">
    <location>
        <begin position="188"/>
        <end position="206"/>
    </location>
</feature>